<reference evidence="2 3" key="1">
    <citation type="journal article" date="2013" name="Genome Biol.">
        <title>Genome of Acanthamoeba castellanii highlights extensive lateral gene transfer and early evolution of tyrosine kinase signaling.</title>
        <authorList>
            <person name="Clarke M."/>
            <person name="Lohan A.J."/>
            <person name="Liu B."/>
            <person name="Lagkouvardos I."/>
            <person name="Roy S."/>
            <person name="Zafar N."/>
            <person name="Bertelli C."/>
            <person name="Schilde C."/>
            <person name="Kianianmomeni A."/>
            <person name="Burglin T.R."/>
            <person name="Frech C."/>
            <person name="Turcotte B."/>
            <person name="Kopec K.O."/>
            <person name="Synnott J.M."/>
            <person name="Choo C."/>
            <person name="Paponov I."/>
            <person name="Finkler A."/>
            <person name="Soon Heng Tan C."/>
            <person name="Hutchins A.P."/>
            <person name="Weinmeier T."/>
            <person name="Rattei T."/>
            <person name="Chu J.S."/>
            <person name="Gimenez G."/>
            <person name="Irimia M."/>
            <person name="Rigden D.J."/>
            <person name="Fitzpatrick D.A."/>
            <person name="Lorenzo-Morales J."/>
            <person name="Bateman A."/>
            <person name="Chiu C.H."/>
            <person name="Tang P."/>
            <person name="Hegemann P."/>
            <person name="Fromm H."/>
            <person name="Raoult D."/>
            <person name="Greub G."/>
            <person name="Miranda-Saavedra D."/>
            <person name="Chen N."/>
            <person name="Nash P."/>
            <person name="Ginger M.L."/>
            <person name="Horn M."/>
            <person name="Schaap P."/>
            <person name="Caler L."/>
            <person name="Loftus B."/>
        </authorList>
    </citation>
    <scope>NUCLEOTIDE SEQUENCE [LARGE SCALE GENOMIC DNA]</scope>
    <source>
        <strain evidence="2 3">Neff</strain>
    </source>
</reference>
<evidence type="ECO:0000313" key="2">
    <source>
        <dbReference type="EMBL" id="ELR16440.1"/>
    </source>
</evidence>
<dbReference type="GeneID" id="14917141"/>
<organism evidence="2 3">
    <name type="scientific">Acanthamoeba castellanii (strain ATCC 30010 / Neff)</name>
    <dbReference type="NCBI Taxonomy" id="1257118"/>
    <lineage>
        <taxon>Eukaryota</taxon>
        <taxon>Amoebozoa</taxon>
        <taxon>Discosea</taxon>
        <taxon>Longamoebia</taxon>
        <taxon>Centramoebida</taxon>
        <taxon>Acanthamoebidae</taxon>
        <taxon>Acanthamoeba</taxon>
    </lineage>
</organism>
<feature type="signal peptide" evidence="1">
    <location>
        <begin position="1"/>
        <end position="24"/>
    </location>
</feature>
<evidence type="ECO:0000256" key="1">
    <source>
        <dbReference type="SAM" id="SignalP"/>
    </source>
</evidence>
<feature type="chain" id="PRO_5003990397" evidence="1">
    <location>
        <begin position="25"/>
        <end position="170"/>
    </location>
</feature>
<dbReference type="Proteomes" id="UP000011083">
    <property type="component" value="Unassembled WGS sequence"/>
</dbReference>
<dbReference type="RefSeq" id="XP_004338453.1">
    <property type="nucleotide sequence ID" value="XM_004338405.1"/>
</dbReference>
<evidence type="ECO:0000313" key="3">
    <source>
        <dbReference type="Proteomes" id="UP000011083"/>
    </source>
</evidence>
<sequence>MRLALCLALVLCGLALFAVGTVKGNVDEEPMWFEEDFVMEGLIATRELVEDGILPEGGVGKLKRLNPNKRFAYAPPASVHCPGIEQHEVNTCFTYFKDDDQKWYMQNCCACDVDTKFNINNPANGPHDQPSRWIFFNQGAISPGQKWKLFFMDDNPTLEPALYSAELADC</sequence>
<dbReference type="VEuPathDB" id="AmoebaDB:ACA1_020810"/>
<accession>L8GTU1</accession>
<dbReference type="EMBL" id="KB007994">
    <property type="protein sequence ID" value="ELR16440.1"/>
    <property type="molecule type" value="Genomic_DNA"/>
</dbReference>
<proteinExistence type="predicted"/>
<gene>
    <name evidence="2" type="ORF">ACA1_020810</name>
</gene>
<dbReference type="AlphaFoldDB" id="L8GTU1"/>
<protein>
    <submittedName>
        <fullName evidence="2">Uncharacterized protein</fullName>
    </submittedName>
</protein>
<name>L8GTU1_ACACF</name>
<dbReference type="KEGG" id="acan:ACA1_020810"/>
<keyword evidence="1" id="KW-0732">Signal</keyword>
<keyword evidence="3" id="KW-1185">Reference proteome</keyword>